<gene>
    <name evidence="1" type="ORF">HKB16_31730</name>
</gene>
<evidence type="ECO:0000313" key="1">
    <source>
        <dbReference type="EMBL" id="NMU87423.1"/>
    </source>
</evidence>
<name>A0A7Y0SQJ9_VIBPH</name>
<dbReference type="SUPFAM" id="SSF52096">
    <property type="entry name" value="ClpP/crotonase"/>
    <property type="match status" value="1"/>
</dbReference>
<organism evidence="1 2">
    <name type="scientific">Vibrio parahaemolyticus</name>
    <dbReference type="NCBI Taxonomy" id="670"/>
    <lineage>
        <taxon>Bacteria</taxon>
        <taxon>Pseudomonadati</taxon>
        <taxon>Pseudomonadota</taxon>
        <taxon>Gammaproteobacteria</taxon>
        <taxon>Vibrionales</taxon>
        <taxon>Vibrionaceae</taxon>
        <taxon>Vibrio</taxon>
    </lineage>
</organism>
<dbReference type="GO" id="GO:0006552">
    <property type="term" value="P:L-leucine catabolic process"/>
    <property type="evidence" value="ECO:0007669"/>
    <property type="project" value="TreeGrafter"/>
</dbReference>
<sequence length="68" mass="7654">MAIIKSKTKPTDELFLSNKAAMETLVTQLNQHIETIKQGGGEKAIQHQRQKGKLPARERIARLLDDNT</sequence>
<dbReference type="PANTHER" id="PTHR22855:SF13">
    <property type="entry name" value="METHYLCROTONOYL-COA CARBOXYLASE BETA CHAIN, MITOCHONDRIAL"/>
    <property type="match status" value="1"/>
</dbReference>
<dbReference type="AlphaFoldDB" id="A0A7Y0SQJ9"/>
<feature type="non-terminal residue" evidence="1">
    <location>
        <position position="68"/>
    </location>
</feature>
<proteinExistence type="predicted"/>
<dbReference type="GO" id="GO:1905202">
    <property type="term" value="C:methylcrotonoyl-CoA carboxylase complex"/>
    <property type="evidence" value="ECO:0007669"/>
    <property type="project" value="TreeGrafter"/>
</dbReference>
<protein>
    <submittedName>
        <fullName evidence="1">Methylcrotonoyl-CoA carboxylase</fullName>
    </submittedName>
</protein>
<dbReference type="PANTHER" id="PTHR22855">
    <property type="entry name" value="ACETYL, PROPIONYL, PYRUVATE, AND GLUTACONYL CARBOXYLASE-RELATED"/>
    <property type="match status" value="1"/>
</dbReference>
<dbReference type="GO" id="GO:0004485">
    <property type="term" value="F:methylcrotonoyl-CoA carboxylase activity"/>
    <property type="evidence" value="ECO:0007669"/>
    <property type="project" value="TreeGrafter"/>
</dbReference>
<evidence type="ECO:0000313" key="2">
    <source>
        <dbReference type="Proteomes" id="UP000518904"/>
    </source>
</evidence>
<dbReference type="InterPro" id="IPR045190">
    <property type="entry name" value="MCCB/AccD1-like"/>
</dbReference>
<dbReference type="EMBL" id="JABCLB010002655">
    <property type="protein sequence ID" value="NMU87423.1"/>
    <property type="molecule type" value="Genomic_DNA"/>
</dbReference>
<dbReference type="Proteomes" id="UP000518904">
    <property type="component" value="Unassembled WGS sequence"/>
</dbReference>
<dbReference type="Gene3D" id="3.90.226.10">
    <property type="entry name" value="2-enoyl-CoA Hydratase, Chain A, domain 1"/>
    <property type="match status" value="1"/>
</dbReference>
<dbReference type="InterPro" id="IPR029045">
    <property type="entry name" value="ClpP/crotonase-like_dom_sf"/>
</dbReference>
<accession>A0A7Y0SQJ9</accession>
<reference evidence="1 2" key="1">
    <citation type="submission" date="2020-04" db="EMBL/GenBank/DDBJ databases">
        <title>Whole-genome sequencing of Vibrio spp. from China reveals different genetic environments of blaCTX-M-14 among diverse lineages.</title>
        <authorList>
            <person name="Zheng Z."/>
            <person name="Ye L."/>
            <person name="Chen S."/>
        </authorList>
    </citation>
    <scope>NUCLEOTIDE SEQUENCE [LARGE SCALE GENOMIC DNA]</scope>
    <source>
        <strain evidence="1 2">Vb0551</strain>
    </source>
</reference>
<comment type="caution">
    <text evidence="1">The sequence shown here is derived from an EMBL/GenBank/DDBJ whole genome shotgun (WGS) entry which is preliminary data.</text>
</comment>